<dbReference type="FunFam" id="3.40.50.150:FF:000101">
    <property type="entry name" value="Thiopurine S-methyltransferase"/>
    <property type="match status" value="1"/>
</dbReference>
<keyword evidence="6 9" id="KW-0489">Methyltransferase</keyword>
<dbReference type="HAMAP" id="MF_00812">
    <property type="entry name" value="Thiopur_methtran"/>
    <property type="match status" value="1"/>
</dbReference>
<evidence type="ECO:0000256" key="4">
    <source>
        <dbReference type="ARBA" id="ARBA00011905"/>
    </source>
</evidence>
<dbReference type="Pfam" id="PF05724">
    <property type="entry name" value="TPMT"/>
    <property type="match status" value="1"/>
</dbReference>
<dbReference type="GO" id="GO:0010038">
    <property type="term" value="P:response to metal ion"/>
    <property type="evidence" value="ECO:0007669"/>
    <property type="project" value="InterPro"/>
</dbReference>
<dbReference type="PANTHER" id="PTHR10259:SF11">
    <property type="entry name" value="THIOPURINE S-METHYLTRANSFERASE"/>
    <property type="match status" value="1"/>
</dbReference>
<gene>
    <name evidence="9 10" type="primary">tpm</name>
    <name evidence="10" type="ORF">MBHS_04697</name>
</gene>
<dbReference type="GO" id="GO:0008119">
    <property type="term" value="F:thiopurine S-methyltransferase activity"/>
    <property type="evidence" value="ECO:0007669"/>
    <property type="project" value="UniProtKB-UniRule"/>
</dbReference>
<dbReference type="PROSITE" id="PS51585">
    <property type="entry name" value="SAM_MT_TPMT"/>
    <property type="match status" value="1"/>
</dbReference>
<evidence type="ECO:0000256" key="1">
    <source>
        <dbReference type="ARBA" id="ARBA00000903"/>
    </source>
</evidence>
<accession>A0A1H6FIG2</accession>
<dbReference type="OrthoDB" id="9778208at2"/>
<name>A0A1H6FIG2_9GAMM</name>
<feature type="binding site" evidence="9">
    <location>
        <position position="66"/>
    </location>
    <ligand>
        <name>S-adenosyl-L-methionine</name>
        <dbReference type="ChEBI" id="CHEBI:59789"/>
    </ligand>
</feature>
<keyword evidence="8 9" id="KW-0949">S-adenosyl-L-methionine</keyword>
<reference evidence="10 11" key="1">
    <citation type="submission" date="2016-10" db="EMBL/GenBank/DDBJ databases">
        <authorList>
            <person name="de Groot N.N."/>
        </authorList>
    </citation>
    <scope>NUCLEOTIDE SEQUENCE [LARGE SCALE GENOMIC DNA]</scope>
    <source>
        <strain evidence="10">MBHS1</strain>
    </source>
</reference>
<keyword evidence="5 9" id="KW-0963">Cytoplasm</keyword>
<comment type="similarity">
    <text evidence="3 9">Belongs to the class I-like SAM-binding methyltransferase superfamily. TPMT family.</text>
</comment>
<evidence type="ECO:0000313" key="11">
    <source>
        <dbReference type="Proteomes" id="UP000236724"/>
    </source>
</evidence>
<dbReference type="Gene3D" id="3.40.50.150">
    <property type="entry name" value="Vaccinia Virus protein VP39"/>
    <property type="match status" value="1"/>
</dbReference>
<evidence type="ECO:0000256" key="2">
    <source>
        <dbReference type="ARBA" id="ARBA00004496"/>
    </source>
</evidence>
<dbReference type="GO" id="GO:0032259">
    <property type="term" value="P:methylation"/>
    <property type="evidence" value="ECO:0007669"/>
    <property type="project" value="UniProtKB-KW"/>
</dbReference>
<dbReference type="SUPFAM" id="SSF53335">
    <property type="entry name" value="S-adenosyl-L-methionine-dependent methyltransferases"/>
    <property type="match status" value="1"/>
</dbReference>
<evidence type="ECO:0000256" key="3">
    <source>
        <dbReference type="ARBA" id="ARBA00008145"/>
    </source>
</evidence>
<dbReference type="EMBL" id="FMSV02000556">
    <property type="protein sequence ID" value="SEH08804.1"/>
    <property type="molecule type" value="Genomic_DNA"/>
</dbReference>
<dbReference type="InterPro" id="IPR025835">
    <property type="entry name" value="Thiopurine_S-MeTrfase"/>
</dbReference>
<feature type="binding site" evidence="9">
    <location>
        <position position="45"/>
    </location>
    <ligand>
        <name>S-adenosyl-L-methionine</name>
        <dbReference type="ChEBI" id="CHEBI:59789"/>
    </ligand>
</feature>
<comment type="subcellular location">
    <subcellularLocation>
        <location evidence="2 9">Cytoplasm</location>
    </subcellularLocation>
</comment>
<dbReference type="InterPro" id="IPR008854">
    <property type="entry name" value="TPMT"/>
</dbReference>
<evidence type="ECO:0000256" key="8">
    <source>
        <dbReference type="ARBA" id="ARBA00022691"/>
    </source>
</evidence>
<dbReference type="Proteomes" id="UP000236724">
    <property type="component" value="Unassembled WGS sequence"/>
</dbReference>
<dbReference type="GO" id="GO:0005737">
    <property type="term" value="C:cytoplasm"/>
    <property type="evidence" value="ECO:0007669"/>
    <property type="project" value="UniProtKB-SubCell"/>
</dbReference>
<dbReference type="RefSeq" id="WP_103922316.1">
    <property type="nucleotide sequence ID" value="NZ_FMSV02000556.1"/>
</dbReference>
<evidence type="ECO:0000256" key="6">
    <source>
        <dbReference type="ARBA" id="ARBA00022603"/>
    </source>
</evidence>
<dbReference type="InterPro" id="IPR022474">
    <property type="entry name" value="Thiopur_S-MeTfrase_Se/Te_detox"/>
</dbReference>
<proteinExistence type="inferred from homology"/>
<keyword evidence="7 9" id="KW-0808">Transferase</keyword>
<dbReference type="NCBIfam" id="NF009732">
    <property type="entry name" value="PRK13255.1"/>
    <property type="match status" value="1"/>
</dbReference>
<dbReference type="InterPro" id="IPR029063">
    <property type="entry name" value="SAM-dependent_MTases_sf"/>
</dbReference>
<evidence type="ECO:0000313" key="10">
    <source>
        <dbReference type="EMBL" id="SEH08804.1"/>
    </source>
</evidence>
<evidence type="ECO:0000256" key="9">
    <source>
        <dbReference type="HAMAP-Rule" id="MF_00812"/>
    </source>
</evidence>
<dbReference type="PIRSF" id="PIRSF023956">
    <property type="entry name" value="Thiopurine_S-methyltransferase"/>
    <property type="match status" value="1"/>
</dbReference>
<feature type="binding site" evidence="9">
    <location>
        <position position="123"/>
    </location>
    <ligand>
        <name>S-adenosyl-L-methionine</name>
        <dbReference type="ChEBI" id="CHEBI:59789"/>
    </ligand>
</feature>
<comment type="catalytic activity">
    <reaction evidence="1 9">
        <text>S-adenosyl-L-methionine + a thiopurine = S-adenosyl-L-homocysteine + a thiopurine S-methylether.</text>
        <dbReference type="EC" id="2.1.1.67"/>
    </reaction>
</comment>
<sequence length="218" mass="25114">MKLEFWHQRWEAGKIGFHQADINVYLQKYWHQLDLPAQSQVFVPLCGKTLDMLWLLEQGLEVIGIETSETAIEDFFSENGLTPTIQSQGAFQCWQQDQLCLLQGDFFALETDDLQGFNAVYDRASLVALPPAMRQQYAEKMAQLLPPDTPILLISMEYPQTQMDGPPFSVTESEIKQLYAQNFSVECLDRVDILADNPRFQQRGLAQMDEVIYRLTRL</sequence>
<keyword evidence="11" id="KW-1185">Reference proteome</keyword>
<organism evidence="10 11">
    <name type="scientific">Candidatus Venteria ishoeyi</name>
    <dbReference type="NCBI Taxonomy" id="1899563"/>
    <lineage>
        <taxon>Bacteria</taxon>
        <taxon>Pseudomonadati</taxon>
        <taxon>Pseudomonadota</taxon>
        <taxon>Gammaproteobacteria</taxon>
        <taxon>Thiotrichales</taxon>
        <taxon>Thiotrichaceae</taxon>
        <taxon>Venteria</taxon>
    </lineage>
</organism>
<dbReference type="EC" id="2.1.1.67" evidence="4 9"/>
<dbReference type="NCBIfam" id="TIGR03840">
    <property type="entry name" value="TMPT_Se_Te"/>
    <property type="match status" value="1"/>
</dbReference>
<dbReference type="AlphaFoldDB" id="A0A1H6FIG2"/>
<protein>
    <recommendedName>
        <fullName evidence="4 9">Thiopurine S-methyltransferase</fullName>
        <ecNumber evidence="4 9">2.1.1.67</ecNumber>
    </recommendedName>
    <alternativeName>
        <fullName evidence="9">Thiopurine methyltransferase</fullName>
    </alternativeName>
</protein>
<feature type="binding site" evidence="9">
    <location>
        <position position="10"/>
    </location>
    <ligand>
        <name>S-adenosyl-L-methionine</name>
        <dbReference type="ChEBI" id="CHEBI:59789"/>
    </ligand>
</feature>
<dbReference type="PANTHER" id="PTHR10259">
    <property type="entry name" value="THIOPURINE S-METHYLTRANSFERASE"/>
    <property type="match status" value="1"/>
</dbReference>
<evidence type="ECO:0000256" key="7">
    <source>
        <dbReference type="ARBA" id="ARBA00022679"/>
    </source>
</evidence>
<evidence type="ECO:0000256" key="5">
    <source>
        <dbReference type="ARBA" id="ARBA00022490"/>
    </source>
</evidence>